<name>H0EXA9_GLAL7</name>
<protein>
    <submittedName>
        <fullName evidence="1">Uncharacterized protein</fullName>
    </submittedName>
</protein>
<keyword evidence="2" id="KW-1185">Reference proteome</keyword>
<comment type="caution">
    <text evidence="1">The sequence shown here is derived from an EMBL/GenBank/DDBJ whole genome shotgun (WGS) entry which is preliminary data.</text>
</comment>
<sequence>MATDDSTLAAILMLSTFEVVQRITRSKHVDVSEEYWMSVPAKDECSNAFARLNIRVANLRGDYSEIAAHPSRTAADYDAVFDLLQRAKALEQDYANWFDTLEGPWAVTPVNWIDYPISDLQNSLIHPGRVDAYTEMWMAYHHNIGRSSRLITWTTILRCVAWLCNPEDYRLTEEYATATQVCRGLIEDIVASVPYIFGWNKQNDEHMADRSSFACGTTDSPNVKSLWAIFVMWPIFSAANSDFALPSERTFLRGRLKYVNENLGIHQASVLLHFTIQELTHIKSSPKMSTLPNQKYVTELAILLLTPPTPFLLSNLRAAQETLQQASAHKFTYYKPSTTSTTTTIISKIYLIGTWDSVSAHNTFLSSQENLDLLELLKGEIQVEGIEMWHVDIVTRGVYEPLGAMEVSGLVRCYLDEERSAGSAEKLKGLMILEEMGIKGGWRITENNEAGVEWDGLFLGRGDDFDIIANVVEERLSRTGRVEICKQELFDLDIKVN</sequence>
<organism evidence="1 2">
    <name type="scientific">Glarea lozoyensis (strain ATCC 74030 / MF5533)</name>
    <dbReference type="NCBI Taxonomy" id="1104152"/>
    <lineage>
        <taxon>Eukaryota</taxon>
        <taxon>Fungi</taxon>
        <taxon>Dikarya</taxon>
        <taxon>Ascomycota</taxon>
        <taxon>Pezizomycotina</taxon>
        <taxon>Leotiomycetes</taxon>
        <taxon>Helotiales</taxon>
        <taxon>Helotiaceae</taxon>
        <taxon>Glarea</taxon>
    </lineage>
</organism>
<gene>
    <name evidence="1" type="ORF">M7I_7442</name>
</gene>
<dbReference type="PANTHER" id="PTHR38791">
    <property type="entry name" value="ZN(II)2CYS6 TRANSCRIPTION FACTOR (EUROFUNG)-RELATED-RELATED"/>
    <property type="match status" value="1"/>
</dbReference>
<dbReference type="OrthoDB" id="4314040at2759"/>
<dbReference type="Proteomes" id="UP000005446">
    <property type="component" value="Unassembled WGS sequence"/>
</dbReference>
<dbReference type="AlphaFoldDB" id="H0EXA9"/>
<dbReference type="HOGENOM" id="CLU_548653_0_0_1"/>
<reference evidence="1 2" key="1">
    <citation type="journal article" date="2012" name="Eukaryot. Cell">
        <title>Genome sequence of the fungus Glarea lozoyensis: the first genome sequence of a species from the Helotiaceae family.</title>
        <authorList>
            <person name="Youssar L."/>
            <person name="Gruening B.A."/>
            <person name="Erxleben A."/>
            <person name="Guenther S."/>
            <person name="Huettel W."/>
        </authorList>
    </citation>
    <scope>NUCLEOTIDE SEQUENCE [LARGE SCALE GENOMIC DNA]</scope>
    <source>
        <strain evidence="2">ATCC 74030 / MF5533</strain>
    </source>
</reference>
<accession>H0EXA9</accession>
<evidence type="ECO:0000313" key="2">
    <source>
        <dbReference type="Proteomes" id="UP000005446"/>
    </source>
</evidence>
<dbReference type="EMBL" id="AGUE01000221">
    <property type="protein sequence ID" value="EHK96818.1"/>
    <property type="molecule type" value="Genomic_DNA"/>
</dbReference>
<proteinExistence type="predicted"/>
<dbReference type="PANTHER" id="PTHR38791:SF13">
    <property type="entry name" value="ZN(2)-C6 FUNGAL-TYPE DOMAIN-CONTAINING PROTEIN"/>
    <property type="match status" value="1"/>
</dbReference>
<dbReference type="InParanoid" id="H0EXA9"/>
<evidence type="ECO:0000313" key="1">
    <source>
        <dbReference type="EMBL" id="EHK96818.1"/>
    </source>
</evidence>
<dbReference type="InterPro" id="IPR053175">
    <property type="entry name" value="DHMBA_Reg_Transcription_Factor"/>
</dbReference>